<organism evidence="2 3">
    <name type="scientific">Daphnia pulex</name>
    <name type="common">Water flea</name>
    <dbReference type="NCBI Taxonomy" id="6669"/>
    <lineage>
        <taxon>Eukaryota</taxon>
        <taxon>Metazoa</taxon>
        <taxon>Ecdysozoa</taxon>
        <taxon>Arthropoda</taxon>
        <taxon>Crustacea</taxon>
        <taxon>Branchiopoda</taxon>
        <taxon>Diplostraca</taxon>
        <taxon>Cladocera</taxon>
        <taxon>Anomopoda</taxon>
        <taxon>Daphniidae</taxon>
        <taxon>Daphnia</taxon>
    </lineage>
</organism>
<dbReference type="GO" id="GO:0016020">
    <property type="term" value="C:membrane"/>
    <property type="evidence" value="ECO:0007669"/>
    <property type="project" value="GOC"/>
</dbReference>
<evidence type="ECO:0000313" key="3">
    <source>
        <dbReference type="Proteomes" id="UP000000305"/>
    </source>
</evidence>
<evidence type="ECO:0000256" key="1">
    <source>
        <dbReference type="SAM" id="Phobius"/>
    </source>
</evidence>
<evidence type="ECO:0008006" key="4">
    <source>
        <dbReference type="Google" id="ProtNLM"/>
    </source>
</evidence>
<proteinExistence type="predicted"/>
<dbReference type="HOGENOM" id="CLU_049512_1_0_1"/>
<protein>
    <recommendedName>
        <fullName evidence="4">Alpha-1,4-N-acetylglucosaminyltransferase</fullName>
    </recommendedName>
</protein>
<name>E9GQS0_DAPPU</name>
<dbReference type="GO" id="GO:0006688">
    <property type="term" value="P:glycosphingolipid biosynthetic process"/>
    <property type="evidence" value="ECO:0000318"/>
    <property type="project" value="GO_Central"/>
</dbReference>
<accession>E9GQS0</accession>
<keyword evidence="1" id="KW-0812">Transmembrane</keyword>
<keyword evidence="3" id="KW-1185">Reference proteome</keyword>
<dbReference type="Proteomes" id="UP000000305">
    <property type="component" value="Unassembled WGS sequence"/>
</dbReference>
<dbReference type="Pfam" id="PF04488">
    <property type="entry name" value="Gly_transf_sug"/>
    <property type="match status" value="1"/>
</dbReference>
<evidence type="ECO:0000313" key="2">
    <source>
        <dbReference type="EMBL" id="EFX78164.1"/>
    </source>
</evidence>
<dbReference type="EMBL" id="GL732558">
    <property type="protein sequence ID" value="EFX78164.1"/>
    <property type="molecule type" value="Genomic_DNA"/>
</dbReference>
<dbReference type="eggNOG" id="KOG1928">
    <property type="taxonomic scope" value="Eukaryota"/>
</dbReference>
<feature type="transmembrane region" description="Helical" evidence="1">
    <location>
        <begin position="30"/>
        <end position="53"/>
    </location>
</feature>
<dbReference type="Gene3D" id="3.90.550.20">
    <property type="match status" value="1"/>
</dbReference>
<keyword evidence="1" id="KW-1133">Transmembrane helix</keyword>
<gene>
    <name evidence="2" type="ORF">DAPPUDRAFT_105426</name>
</gene>
<dbReference type="GO" id="GO:0016758">
    <property type="term" value="F:hexosyltransferase activity"/>
    <property type="evidence" value="ECO:0000318"/>
    <property type="project" value="GO_Central"/>
</dbReference>
<dbReference type="PANTHER" id="PTHR12042">
    <property type="entry name" value="LACTOSYLCERAMIDE 4-ALPHA-GALACTOSYLTRANSFERASE ALPHA- 1,4-GALACTOSYLTRANSFERASE"/>
    <property type="match status" value="1"/>
</dbReference>
<sequence>MLHHYISRLVLRLFKTVNQRDWKKSLLIGYILWVACAFILTNVGIILGCHIWLAHFGSDSITNISEDGGAIRRASVRISQWRQGYLEAIDSRRIVLHETSGRGSLNVRQSCSVESAARHNPDRPIQIFMRWKTTSSDDPGNSTDAWLAVLSHYNNVEIVQIDDDILYSNNTALYNWFKMKWRTANAQQHLSHDYIRSLTLFKGGGLFLDMDKVMAIKPLTWSKWNNFFVIESKKGGMIAVEMLHLLHGHHLIDEIILNMANNKADDAATGNGILAAAIDASVNKICGSWKNRPNQCLDVRLIDEEDVILPPFDSLFWGSSSLGINSKEGYYDVMKKAILNHRAVLMKWNSMAAGQLNRNVFDSMYYLALMEEHCPFTLANAKHFPTFHSSLNNNFNQ</sequence>
<dbReference type="KEGG" id="dpx:DAPPUDRAFT_105426"/>
<dbReference type="PhylomeDB" id="E9GQS0"/>
<dbReference type="InParanoid" id="E9GQS0"/>
<dbReference type="PANTHER" id="PTHR12042:SF21">
    <property type="entry name" value="ALPHA1,4-GALACTOSYLTRANSFERASE 1-RELATED"/>
    <property type="match status" value="1"/>
</dbReference>
<dbReference type="InterPro" id="IPR007577">
    <property type="entry name" value="GlycoTrfase_DXD_sugar-bd_CS"/>
</dbReference>
<keyword evidence="1" id="KW-0472">Membrane</keyword>
<dbReference type="SUPFAM" id="SSF53448">
    <property type="entry name" value="Nucleotide-diphospho-sugar transferases"/>
    <property type="match status" value="1"/>
</dbReference>
<dbReference type="OrthoDB" id="409543at2759"/>
<dbReference type="InterPro" id="IPR029044">
    <property type="entry name" value="Nucleotide-diphossugar_trans"/>
</dbReference>
<reference evidence="2 3" key="1">
    <citation type="journal article" date="2011" name="Science">
        <title>The ecoresponsive genome of Daphnia pulex.</title>
        <authorList>
            <person name="Colbourne J.K."/>
            <person name="Pfrender M.E."/>
            <person name="Gilbert D."/>
            <person name="Thomas W.K."/>
            <person name="Tucker A."/>
            <person name="Oakley T.H."/>
            <person name="Tokishita S."/>
            <person name="Aerts A."/>
            <person name="Arnold G.J."/>
            <person name="Basu M.K."/>
            <person name="Bauer D.J."/>
            <person name="Caceres C.E."/>
            <person name="Carmel L."/>
            <person name="Casola C."/>
            <person name="Choi J.H."/>
            <person name="Detter J.C."/>
            <person name="Dong Q."/>
            <person name="Dusheyko S."/>
            <person name="Eads B.D."/>
            <person name="Frohlich T."/>
            <person name="Geiler-Samerotte K.A."/>
            <person name="Gerlach D."/>
            <person name="Hatcher P."/>
            <person name="Jogdeo S."/>
            <person name="Krijgsveld J."/>
            <person name="Kriventseva E.V."/>
            <person name="Kultz D."/>
            <person name="Laforsch C."/>
            <person name="Lindquist E."/>
            <person name="Lopez J."/>
            <person name="Manak J.R."/>
            <person name="Muller J."/>
            <person name="Pangilinan J."/>
            <person name="Patwardhan R.P."/>
            <person name="Pitluck S."/>
            <person name="Pritham E.J."/>
            <person name="Rechtsteiner A."/>
            <person name="Rho M."/>
            <person name="Rogozin I.B."/>
            <person name="Sakarya O."/>
            <person name="Salamov A."/>
            <person name="Schaack S."/>
            <person name="Shapiro H."/>
            <person name="Shiga Y."/>
            <person name="Skalitzky C."/>
            <person name="Smith Z."/>
            <person name="Souvorov A."/>
            <person name="Sung W."/>
            <person name="Tang Z."/>
            <person name="Tsuchiya D."/>
            <person name="Tu H."/>
            <person name="Vos H."/>
            <person name="Wang M."/>
            <person name="Wolf Y.I."/>
            <person name="Yamagata H."/>
            <person name="Yamada T."/>
            <person name="Ye Y."/>
            <person name="Shaw J.R."/>
            <person name="Andrews J."/>
            <person name="Crease T.J."/>
            <person name="Tang H."/>
            <person name="Lucas S.M."/>
            <person name="Robertson H.M."/>
            <person name="Bork P."/>
            <person name="Koonin E.V."/>
            <person name="Zdobnov E.M."/>
            <person name="Grigoriev I.V."/>
            <person name="Lynch M."/>
            <person name="Boore J.L."/>
        </authorList>
    </citation>
    <scope>NUCLEOTIDE SEQUENCE [LARGE SCALE GENOMIC DNA]</scope>
</reference>
<dbReference type="AlphaFoldDB" id="E9GQS0"/>
<dbReference type="InterPro" id="IPR051981">
    <property type="entry name" value="Glycosyltransf_32"/>
</dbReference>